<gene>
    <name evidence="2" type="ORF">DEBURN_LOCUS10196</name>
</gene>
<keyword evidence="3" id="KW-1185">Reference proteome</keyword>
<feature type="non-terminal residue" evidence="2">
    <location>
        <position position="42"/>
    </location>
</feature>
<dbReference type="Proteomes" id="UP000789706">
    <property type="component" value="Unassembled WGS sequence"/>
</dbReference>
<feature type="domain" description="Protein kinase" evidence="1">
    <location>
        <begin position="1"/>
        <end position="42"/>
    </location>
</feature>
<dbReference type="SUPFAM" id="SSF56112">
    <property type="entry name" value="Protein kinase-like (PK-like)"/>
    <property type="match status" value="1"/>
</dbReference>
<evidence type="ECO:0000313" key="2">
    <source>
        <dbReference type="EMBL" id="CAG8616657.1"/>
    </source>
</evidence>
<dbReference type="Gene3D" id="1.10.510.10">
    <property type="entry name" value="Transferase(Phosphotransferase) domain 1"/>
    <property type="match status" value="1"/>
</dbReference>
<dbReference type="EMBL" id="CAJVPK010002679">
    <property type="protein sequence ID" value="CAG8616657.1"/>
    <property type="molecule type" value="Genomic_DNA"/>
</dbReference>
<dbReference type="OrthoDB" id="2443856at2759"/>
<evidence type="ECO:0000313" key="3">
    <source>
        <dbReference type="Proteomes" id="UP000789706"/>
    </source>
</evidence>
<dbReference type="GO" id="GO:0004672">
    <property type="term" value="F:protein kinase activity"/>
    <property type="evidence" value="ECO:0007669"/>
    <property type="project" value="InterPro"/>
</dbReference>
<dbReference type="PROSITE" id="PS50011">
    <property type="entry name" value="PROTEIN_KINASE_DOM"/>
    <property type="match status" value="1"/>
</dbReference>
<reference evidence="2" key="1">
    <citation type="submission" date="2021-06" db="EMBL/GenBank/DDBJ databases">
        <authorList>
            <person name="Kallberg Y."/>
            <person name="Tangrot J."/>
            <person name="Rosling A."/>
        </authorList>
    </citation>
    <scope>NUCLEOTIDE SEQUENCE</scope>
    <source>
        <strain evidence="2">AZ414A</strain>
    </source>
</reference>
<dbReference type="AlphaFoldDB" id="A0A9N9CYG8"/>
<name>A0A9N9CYG8_9GLOM</name>
<protein>
    <submittedName>
        <fullName evidence="2">11819_t:CDS:1</fullName>
    </submittedName>
</protein>
<dbReference type="InterPro" id="IPR000719">
    <property type="entry name" value="Prot_kinase_dom"/>
</dbReference>
<organism evidence="2 3">
    <name type="scientific">Diversispora eburnea</name>
    <dbReference type="NCBI Taxonomy" id="1213867"/>
    <lineage>
        <taxon>Eukaryota</taxon>
        <taxon>Fungi</taxon>
        <taxon>Fungi incertae sedis</taxon>
        <taxon>Mucoromycota</taxon>
        <taxon>Glomeromycotina</taxon>
        <taxon>Glomeromycetes</taxon>
        <taxon>Diversisporales</taxon>
        <taxon>Diversisporaceae</taxon>
        <taxon>Diversispora</taxon>
    </lineage>
</organism>
<accession>A0A9N9CYG8</accession>
<proteinExistence type="predicted"/>
<evidence type="ECO:0000259" key="1">
    <source>
        <dbReference type="PROSITE" id="PS50011"/>
    </source>
</evidence>
<sequence length="42" mass="4993">MLHSITWCLRRLHEENLVHRDLHSGNILNILKKPDVNLNSFD</sequence>
<comment type="caution">
    <text evidence="2">The sequence shown here is derived from an EMBL/GenBank/DDBJ whole genome shotgun (WGS) entry which is preliminary data.</text>
</comment>
<dbReference type="GO" id="GO:0005524">
    <property type="term" value="F:ATP binding"/>
    <property type="evidence" value="ECO:0007669"/>
    <property type="project" value="InterPro"/>
</dbReference>
<dbReference type="InterPro" id="IPR011009">
    <property type="entry name" value="Kinase-like_dom_sf"/>
</dbReference>